<organism evidence="1 2">
    <name type="scientific">Protea cynaroides</name>
    <dbReference type="NCBI Taxonomy" id="273540"/>
    <lineage>
        <taxon>Eukaryota</taxon>
        <taxon>Viridiplantae</taxon>
        <taxon>Streptophyta</taxon>
        <taxon>Embryophyta</taxon>
        <taxon>Tracheophyta</taxon>
        <taxon>Spermatophyta</taxon>
        <taxon>Magnoliopsida</taxon>
        <taxon>Proteales</taxon>
        <taxon>Proteaceae</taxon>
        <taxon>Protea</taxon>
    </lineage>
</organism>
<reference evidence="1" key="1">
    <citation type="journal article" date="2023" name="Plant J.">
        <title>The genome of the king protea, Protea cynaroides.</title>
        <authorList>
            <person name="Chang J."/>
            <person name="Duong T.A."/>
            <person name="Schoeman C."/>
            <person name="Ma X."/>
            <person name="Roodt D."/>
            <person name="Barker N."/>
            <person name="Li Z."/>
            <person name="Van de Peer Y."/>
            <person name="Mizrachi E."/>
        </authorList>
    </citation>
    <scope>NUCLEOTIDE SEQUENCE</scope>
    <source>
        <tissue evidence="1">Young leaves</tissue>
    </source>
</reference>
<dbReference type="EMBL" id="JAMYWD010000011">
    <property type="protein sequence ID" value="KAJ4955764.1"/>
    <property type="molecule type" value="Genomic_DNA"/>
</dbReference>
<proteinExistence type="predicted"/>
<dbReference type="AlphaFoldDB" id="A0A9Q0H236"/>
<gene>
    <name evidence="1" type="ORF">NE237_012547</name>
</gene>
<evidence type="ECO:0000313" key="2">
    <source>
        <dbReference type="Proteomes" id="UP001141806"/>
    </source>
</evidence>
<protein>
    <submittedName>
        <fullName evidence="1">Uncharacterized protein</fullName>
    </submittedName>
</protein>
<dbReference type="Proteomes" id="UP001141806">
    <property type="component" value="Unassembled WGS sequence"/>
</dbReference>
<comment type="caution">
    <text evidence="1">The sequence shown here is derived from an EMBL/GenBank/DDBJ whole genome shotgun (WGS) entry which is preliminary data.</text>
</comment>
<sequence length="147" mass="16859">MCCFQTCILAEVGRWEEVNSLRALLKNQGRKKNLDVVGLRSIEKLIYFLEELHRTHRQRKFTCCWKPCLSRLKQQDIFQILVFCCMILVKRGKNTASIHIMKAGHCFWASSNSSPGSVLRVTKNLCICDSVVTDTTAEFILSMVESL</sequence>
<accession>A0A9Q0H236</accession>
<name>A0A9Q0H236_9MAGN</name>
<keyword evidence="2" id="KW-1185">Reference proteome</keyword>
<evidence type="ECO:0000313" key="1">
    <source>
        <dbReference type="EMBL" id="KAJ4955764.1"/>
    </source>
</evidence>